<feature type="transmembrane region" description="Helical" evidence="6">
    <location>
        <begin position="58"/>
        <end position="79"/>
    </location>
</feature>
<evidence type="ECO:0000313" key="7">
    <source>
        <dbReference type="EMBL" id="MDQ0164813.1"/>
    </source>
</evidence>
<comment type="caution">
    <text evidence="7">The sequence shown here is derived from an EMBL/GenBank/DDBJ whole genome shotgun (WGS) entry which is preliminary data.</text>
</comment>
<keyword evidence="8" id="KW-1185">Reference proteome</keyword>
<evidence type="ECO:0000256" key="2">
    <source>
        <dbReference type="ARBA" id="ARBA00022475"/>
    </source>
</evidence>
<gene>
    <name evidence="7" type="ORF">J2S11_000713</name>
</gene>
<evidence type="ECO:0000256" key="4">
    <source>
        <dbReference type="ARBA" id="ARBA00022989"/>
    </source>
</evidence>
<proteinExistence type="predicted"/>
<reference evidence="7 8" key="1">
    <citation type="submission" date="2023-07" db="EMBL/GenBank/DDBJ databases">
        <title>Genomic Encyclopedia of Type Strains, Phase IV (KMG-IV): sequencing the most valuable type-strain genomes for metagenomic binning, comparative biology and taxonomic classification.</title>
        <authorList>
            <person name="Goeker M."/>
        </authorList>
    </citation>
    <scope>NUCLEOTIDE SEQUENCE [LARGE SCALE GENOMIC DNA]</scope>
    <source>
        <strain evidence="7 8">DSM 12751</strain>
    </source>
</reference>
<evidence type="ECO:0000256" key="5">
    <source>
        <dbReference type="ARBA" id="ARBA00023136"/>
    </source>
</evidence>
<keyword evidence="3 6" id="KW-0812">Transmembrane</keyword>
<organism evidence="7 8">
    <name type="scientific">Caldalkalibacillus horti</name>
    <dbReference type="NCBI Taxonomy" id="77523"/>
    <lineage>
        <taxon>Bacteria</taxon>
        <taxon>Bacillati</taxon>
        <taxon>Bacillota</taxon>
        <taxon>Bacilli</taxon>
        <taxon>Bacillales</taxon>
        <taxon>Bacillaceae</taxon>
        <taxon>Caldalkalibacillus</taxon>
    </lineage>
</organism>
<dbReference type="RefSeq" id="WP_307390984.1">
    <property type="nucleotide sequence ID" value="NZ_BAAADK010000018.1"/>
</dbReference>
<feature type="transmembrane region" description="Helical" evidence="6">
    <location>
        <begin position="91"/>
        <end position="113"/>
    </location>
</feature>
<evidence type="ECO:0000256" key="1">
    <source>
        <dbReference type="ARBA" id="ARBA00004651"/>
    </source>
</evidence>
<accession>A0ABT9VUZ1</accession>
<protein>
    <submittedName>
        <fullName evidence="7">Cytochrome c oxidase subunit 4</fullName>
    </submittedName>
</protein>
<comment type="subcellular location">
    <subcellularLocation>
        <location evidence="1">Cell membrane</location>
        <topology evidence="1">Multi-pass membrane protein</topology>
    </subcellularLocation>
</comment>
<feature type="transmembrane region" description="Helical" evidence="6">
    <location>
        <begin position="32"/>
        <end position="51"/>
    </location>
</feature>
<dbReference type="Pfam" id="PF03626">
    <property type="entry name" value="COX4_pro"/>
    <property type="match status" value="1"/>
</dbReference>
<evidence type="ECO:0000256" key="6">
    <source>
        <dbReference type="SAM" id="Phobius"/>
    </source>
</evidence>
<keyword evidence="4 6" id="KW-1133">Transmembrane helix</keyword>
<keyword evidence="5 6" id="KW-0472">Membrane</keyword>
<dbReference type="EMBL" id="JAUSTY010000002">
    <property type="protein sequence ID" value="MDQ0164813.1"/>
    <property type="molecule type" value="Genomic_DNA"/>
</dbReference>
<sequence length="114" mass="13042">MQPNVNQETNVSPAVTKRIEKTHHSREVSHHLWTFLVSLTLTAFAFAAVMLEIFDSKLALGMFLLILAIIQAMFQLFVWMHLNQKEHSMPILFIFSGVFVAILTVVALSILIFW</sequence>
<evidence type="ECO:0000313" key="8">
    <source>
        <dbReference type="Proteomes" id="UP001235840"/>
    </source>
</evidence>
<evidence type="ECO:0000256" key="3">
    <source>
        <dbReference type="ARBA" id="ARBA00022692"/>
    </source>
</evidence>
<name>A0ABT9VUZ1_9BACI</name>
<keyword evidence="2" id="KW-1003">Cell membrane</keyword>
<dbReference type="Proteomes" id="UP001235840">
    <property type="component" value="Unassembled WGS sequence"/>
</dbReference>
<dbReference type="InterPro" id="IPR005171">
    <property type="entry name" value="Cyt_c_oxidase_su4_prok"/>
</dbReference>